<dbReference type="PROSITE" id="PS51257">
    <property type="entry name" value="PROKAR_LIPOPROTEIN"/>
    <property type="match status" value="1"/>
</dbReference>
<comment type="caution">
    <text evidence="3">The sequence shown here is derived from an EMBL/GenBank/DDBJ whole genome shotgun (WGS) entry which is preliminary data.</text>
</comment>
<organism evidence="3 4">
    <name type="scientific">Corallococcus aberystwythensis</name>
    <dbReference type="NCBI Taxonomy" id="2316722"/>
    <lineage>
        <taxon>Bacteria</taxon>
        <taxon>Pseudomonadati</taxon>
        <taxon>Myxococcota</taxon>
        <taxon>Myxococcia</taxon>
        <taxon>Myxococcales</taxon>
        <taxon>Cystobacterineae</taxon>
        <taxon>Myxococcaceae</taxon>
        <taxon>Corallococcus</taxon>
    </lineage>
</organism>
<feature type="signal peptide" evidence="2">
    <location>
        <begin position="1"/>
        <end position="21"/>
    </location>
</feature>
<sequence>MGSTARSIGLLIVLGSLMGCATTSSMNTDLDKGPLGSRTQMKTPLNAATGPRVEELEDPRRLLFYSFATYFRIHGRGKTRRLVDSEREQDNPLCRRTRDTPPGDCPEINDIAWSDILFDRLNQQAVRHEHGVWRAPKDPSRKDGRELWGYCVTLLDWKDVDATIAVIDELLLDYDITTDVCIVLHGIEEAEVL</sequence>
<protein>
    <submittedName>
        <fullName evidence="3">Uncharacterized protein</fullName>
    </submittedName>
</protein>
<feature type="region of interest" description="Disordered" evidence="1">
    <location>
        <begin position="28"/>
        <end position="52"/>
    </location>
</feature>
<dbReference type="EMBL" id="RAWK01000030">
    <property type="protein sequence ID" value="RKH71813.1"/>
    <property type="molecule type" value="Genomic_DNA"/>
</dbReference>
<accession>A0A3A8QSX0</accession>
<dbReference type="RefSeq" id="WP_120554543.1">
    <property type="nucleotide sequence ID" value="NZ_RAWK01000030.1"/>
</dbReference>
<keyword evidence="2" id="KW-0732">Signal</keyword>
<reference evidence="4" key="1">
    <citation type="submission" date="2018-09" db="EMBL/GenBank/DDBJ databases">
        <authorList>
            <person name="Livingstone P.G."/>
            <person name="Whitworth D.E."/>
        </authorList>
    </citation>
    <scope>NUCLEOTIDE SEQUENCE [LARGE SCALE GENOMIC DNA]</scope>
    <source>
        <strain evidence="4">AB050A</strain>
    </source>
</reference>
<evidence type="ECO:0000256" key="1">
    <source>
        <dbReference type="SAM" id="MobiDB-lite"/>
    </source>
</evidence>
<proteinExistence type="predicted"/>
<gene>
    <name evidence="3" type="ORF">D7W81_06975</name>
</gene>
<dbReference type="AlphaFoldDB" id="A0A3A8QSX0"/>
<name>A0A3A8QSX0_9BACT</name>
<feature type="chain" id="PRO_5017462393" evidence="2">
    <location>
        <begin position="22"/>
        <end position="193"/>
    </location>
</feature>
<evidence type="ECO:0000313" key="3">
    <source>
        <dbReference type="EMBL" id="RKH71813.1"/>
    </source>
</evidence>
<dbReference type="Proteomes" id="UP000267003">
    <property type="component" value="Unassembled WGS sequence"/>
</dbReference>
<evidence type="ECO:0000256" key="2">
    <source>
        <dbReference type="SAM" id="SignalP"/>
    </source>
</evidence>
<feature type="region of interest" description="Disordered" evidence="1">
    <location>
        <begin position="82"/>
        <end position="101"/>
    </location>
</feature>
<keyword evidence="4" id="KW-1185">Reference proteome</keyword>
<evidence type="ECO:0000313" key="4">
    <source>
        <dbReference type="Proteomes" id="UP000267003"/>
    </source>
</evidence>